<dbReference type="OrthoDB" id="3400345at2"/>
<dbReference type="SUPFAM" id="SSF53474">
    <property type="entry name" value="alpha/beta-Hydrolases"/>
    <property type="match status" value="1"/>
</dbReference>
<reference evidence="3 4" key="1">
    <citation type="submission" date="2017-07" db="EMBL/GenBank/DDBJ databases">
        <title>Amycolatopsis antarcticus sp. nov., isolated from the surface of an Antarcticus brown macroalga.</title>
        <authorList>
            <person name="Wang J."/>
            <person name="Leiva S."/>
            <person name="Huang J."/>
            <person name="Huang Y."/>
        </authorList>
    </citation>
    <scope>NUCLEOTIDE SEQUENCE [LARGE SCALE GENOMIC DNA]</scope>
    <source>
        <strain evidence="3 4">AU-G6</strain>
    </source>
</reference>
<dbReference type="Proteomes" id="UP000242444">
    <property type="component" value="Unassembled WGS sequence"/>
</dbReference>
<dbReference type="GO" id="GO:0016787">
    <property type="term" value="F:hydrolase activity"/>
    <property type="evidence" value="ECO:0007669"/>
    <property type="project" value="UniProtKB-KW"/>
</dbReference>
<dbReference type="InterPro" id="IPR029058">
    <property type="entry name" value="AB_hydrolase_fold"/>
</dbReference>
<dbReference type="RefSeq" id="WP_094861973.1">
    <property type="nucleotide sequence ID" value="NZ_NKYE01000003.1"/>
</dbReference>
<dbReference type="InterPro" id="IPR050266">
    <property type="entry name" value="AB_hydrolase_sf"/>
</dbReference>
<dbReference type="AlphaFoldDB" id="A0A263D9J7"/>
<dbReference type="InParanoid" id="A0A263D9J7"/>
<evidence type="ECO:0000313" key="4">
    <source>
        <dbReference type="Proteomes" id="UP000242444"/>
    </source>
</evidence>
<protein>
    <submittedName>
        <fullName evidence="3">Alpha/beta hydrolase</fullName>
    </submittedName>
</protein>
<proteinExistence type="predicted"/>
<dbReference type="InterPro" id="IPR000073">
    <property type="entry name" value="AB_hydrolase_1"/>
</dbReference>
<dbReference type="Pfam" id="PF12697">
    <property type="entry name" value="Abhydrolase_6"/>
    <property type="match status" value="1"/>
</dbReference>
<sequence length="309" mass="34194">MPQVELSAGTIEYTDTGGDGPVLVLLHGLTMDGSLWDEVVAEFGGSFRCVRPTLPLGGHRIPMRPGADLTLRGIALLTGEFLERLDLHEVTLVLNDWGGAQILLAEQRAERVARLVLTSCEAFDNYPPGIPGKVIGIAARLPGGLALMLRTLRLRAVRRAPASWSWLMKGPMPHALMDRWFAPATDDPQIRGDLRRYALSIPSRQTLLEWAERMRTFTRPVLIAWATEDKIMPIEHAHRLAALFPDARLIEIADSYTLIPIDQPTRLAGILSRFVAETPIRTPGAAAYPCHPERPEQTDHGAPAHRRRG</sequence>
<dbReference type="EMBL" id="NKYE01000003">
    <property type="protein sequence ID" value="OZM74217.1"/>
    <property type="molecule type" value="Genomic_DNA"/>
</dbReference>
<feature type="domain" description="AB hydrolase-1" evidence="2">
    <location>
        <begin position="23"/>
        <end position="268"/>
    </location>
</feature>
<dbReference type="GO" id="GO:0016020">
    <property type="term" value="C:membrane"/>
    <property type="evidence" value="ECO:0007669"/>
    <property type="project" value="TreeGrafter"/>
</dbReference>
<evidence type="ECO:0000256" key="1">
    <source>
        <dbReference type="SAM" id="MobiDB-lite"/>
    </source>
</evidence>
<comment type="caution">
    <text evidence="3">The sequence shown here is derived from an EMBL/GenBank/DDBJ whole genome shotgun (WGS) entry which is preliminary data.</text>
</comment>
<keyword evidence="3" id="KW-0378">Hydrolase</keyword>
<feature type="region of interest" description="Disordered" evidence="1">
    <location>
        <begin position="285"/>
        <end position="309"/>
    </location>
</feature>
<evidence type="ECO:0000259" key="2">
    <source>
        <dbReference type="Pfam" id="PF12697"/>
    </source>
</evidence>
<evidence type="ECO:0000313" key="3">
    <source>
        <dbReference type="EMBL" id="OZM74217.1"/>
    </source>
</evidence>
<keyword evidence="4" id="KW-1185">Reference proteome</keyword>
<accession>A0A263D9J7</accession>
<dbReference type="PANTHER" id="PTHR43798:SF33">
    <property type="entry name" value="HYDROLASE, PUTATIVE (AFU_ORTHOLOGUE AFUA_2G14860)-RELATED"/>
    <property type="match status" value="1"/>
</dbReference>
<gene>
    <name evidence="3" type="ORF">CFN78_07560</name>
</gene>
<organism evidence="3 4">
    <name type="scientific">Amycolatopsis antarctica</name>
    <dbReference type="NCBI Taxonomy" id="1854586"/>
    <lineage>
        <taxon>Bacteria</taxon>
        <taxon>Bacillati</taxon>
        <taxon>Actinomycetota</taxon>
        <taxon>Actinomycetes</taxon>
        <taxon>Pseudonocardiales</taxon>
        <taxon>Pseudonocardiaceae</taxon>
        <taxon>Amycolatopsis</taxon>
    </lineage>
</organism>
<dbReference type="Gene3D" id="3.40.50.1820">
    <property type="entry name" value="alpha/beta hydrolase"/>
    <property type="match status" value="1"/>
</dbReference>
<dbReference type="PANTHER" id="PTHR43798">
    <property type="entry name" value="MONOACYLGLYCEROL LIPASE"/>
    <property type="match status" value="1"/>
</dbReference>
<name>A0A263D9J7_9PSEU</name>